<dbReference type="AlphaFoldDB" id="A0A7V5U138"/>
<dbReference type="EMBL" id="DROP01000088">
    <property type="protein sequence ID" value="HHI88560.1"/>
    <property type="molecule type" value="Genomic_DNA"/>
</dbReference>
<organism evidence="4">
    <name type="scientific">Hellea balneolensis</name>
    <dbReference type="NCBI Taxonomy" id="287478"/>
    <lineage>
        <taxon>Bacteria</taxon>
        <taxon>Pseudomonadati</taxon>
        <taxon>Pseudomonadota</taxon>
        <taxon>Alphaproteobacteria</taxon>
        <taxon>Maricaulales</taxon>
        <taxon>Robiginitomaculaceae</taxon>
        <taxon>Hellea</taxon>
    </lineage>
</organism>
<dbReference type="PANTHER" id="PTHR11731">
    <property type="entry name" value="PROTEASE FAMILY S9B,C DIPEPTIDYL-PEPTIDASE IV-RELATED"/>
    <property type="match status" value="1"/>
</dbReference>
<keyword evidence="1" id="KW-0732">Signal</keyword>
<accession>A0A7V5U138</accession>
<dbReference type="InterPro" id="IPR050278">
    <property type="entry name" value="Serine_Prot_S9B/DPPIV"/>
</dbReference>
<dbReference type="InterPro" id="IPR002469">
    <property type="entry name" value="Peptidase_S9B_N"/>
</dbReference>
<dbReference type="PROSITE" id="PS51257">
    <property type="entry name" value="PROKAR_LIPOPROTEIN"/>
    <property type="match status" value="1"/>
</dbReference>
<dbReference type="Proteomes" id="UP000885806">
    <property type="component" value="Unassembled WGS sequence"/>
</dbReference>
<protein>
    <submittedName>
        <fullName evidence="4">S9 family peptidase</fullName>
    </submittedName>
</protein>
<dbReference type="Pfam" id="PF00930">
    <property type="entry name" value="DPPIV_N"/>
    <property type="match status" value="1"/>
</dbReference>
<dbReference type="Gene3D" id="2.140.10.30">
    <property type="entry name" value="Dipeptidylpeptidase IV, N-terminal domain"/>
    <property type="match status" value="1"/>
</dbReference>
<dbReference type="GO" id="GO:0006508">
    <property type="term" value="P:proteolysis"/>
    <property type="evidence" value="ECO:0007669"/>
    <property type="project" value="InterPro"/>
</dbReference>
<dbReference type="InterPro" id="IPR001375">
    <property type="entry name" value="Peptidase_S9_cat"/>
</dbReference>
<dbReference type="InterPro" id="IPR029058">
    <property type="entry name" value="AB_hydrolase_fold"/>
</dbReference>
<dbReference type="SUPFAM" id="SSF82171">
    <property type="entry name" value="DPP6 N-terminal domain-like"/>
    <property type="match status" value="1"/>
</dbReference>
<name>A0A7V5U138_9PROT</name>
<evidence type="ECO:0000259" key="2">
    <source>
        <dbReference type="Pfam" id="PF00326"/>
    </source>
</evidence>
<evidence type="ECO:0000256" key="1">
    <source>
        <dbReference type="SAM" id="SignalP"/>
    </source>
</evidence>
<feature type="non-terminal residue" evidence="4">
    <location>
        <position position="647"/>
    </location>
</feature>
<dbReference type="GO" id="GO:0008239">
    <property type="term" value="F:dipeptidyl-peptidase activity"/>
    <property type="evidence" value="ECO:0007669"/>
    <property type="project" value="TreeGrafter"/>
</dbReference>
<dbReference type="PANTHER" id="PTHR11731:SF193">
    <property type="entry name" value="DIPEPTIDYL PEPTIDASE 9"/>
    <property type="match status" value="1"/>
</dbReference>
<feature type="domain" description="Dipeptidylpeptidase IV N-terminal" evidence="3">
    <location>
        <begin position="150"/>
        <end position="472"/>
    </location>
</feature>
<dbReference type="Gene3D" id="3.40.50.1820">
    <property type="entry name" value="alpha/beta hydrolase"/>
    <property type="match status" value="1"/>
</dbReference>
<feature type="domain" description="Peptidase S9 prolyl oligopeptidase catalytic" evidence="2">
    <location>
        <begin position="566"/>
        <end position="647"/>
    </location>
</feature>
<evidence type="ECO:0000313" key="4">
    <source>
        <dbReference type="EMBL" id="HHI88560.1"/>
    </source>
</evidence>
<feature type="signal peptide" evidence="1">
    <location>
        <begin position="1"/>
        <end position="22"/>
    </location>
</feature>
<dbReference type="SUPFAM" id="SSF53474">
    <property type="entry name" value="alpha/beta-Hydrolases"/>
    <property type="match status" value="1"/>
</dbReference>
<gene>
    <name evidence="4" type="ORF">ENK01_01285</name>
</gene>
<comment type="caution">
    <text evidence="4">The sequence shown here is derived from an EMBL/GenBank/DDBJ whole genome shotgun (WGS) entry which is preliminary data.</text>
</comment>
<dbReference type="GO" id="GO:0008236">
    <property type="term" value="F:serine-type peptidase activity"/>
    <property type="evidence" value="ECO:0007669"/>
    <property type="project" value="InterPro"/>
</dbReference>
<dbReference type="Pfam" id="PF00326">
    <property type="entry name" value="Peptidase_S9"/>
    <property type="match status" value="1"/>
</dbReference>
<feature type="chain" id="PRO_5030693711" evidence="1">
    <location>
        <begin position="23"/>
        <end position="647"/>
    </location>
</feature>
<evidence type="ECO:0000259" key="3">
    <source>
        <dbReference type="Pfam" id="PF00930"/>
    </source>
</evidence>
<proteinExistence type="predicted"/>
<reference evidence="4" key="1">
    <citation type="journal article" date="2020" name="mSystems">
        <title>Genome- and Community-Level Interaction Insights into Carbon Utilization and Element Cycling Functions of Hydrothermarchaeota in Hydrothermal Sediment.</title>
        <authorList>
            <person name="Zhou Z."/>
            <person name="Liu Y."/>
            <person name="Xu W."/>
            <person name="Pan J."/>
            <person name="Luo Z.H."/>
            <person name="Li M."/>
        </authorList>
    </citation>
    <scope>NUCLEOTIDE SEQUENCE [LARGE SCALE GENOMIC DNA]</scope>
    <source>
        <strain evidence="4">HyVt-538</strain>
    </source>
</reference>
<sequence length="647" mass="72404">MRFSAPICLTASLLLACTPKTAQQDTAVQKTETPSVTSQTKTAQIPLLTPAIIHSDPSLSGPRLNQARISPDGRMVTVLQGRDTDAFQQDLWAYDPGTGKGRRLVSSTDLLGAPEELSDEEKNRRERARIKGKGIVAYSWDSKGEQILFPLGGDVFVYRVGDGKAVRVTNTSGYETDARISPSGRYVSYVREDELYVTDLTNGRETRLSFGAGGTIRNATASFVVQEELARSTGYWMSPDERLMAYEQIDESPVKIEHRIEFGADGIRNVAQRYPFAGTDNVRVKLGVVPVSGGETVWVDIGNNPDIYLARVYWSKDSGTLYVGILSRDEKTLRLLAVDPKTGASHELFRETSPTWINVRGDFVPLSDGGFLWSSERSGFWHIYRYDKDGKNPRAITSGNWPVTKVNCVNEEEGRIYFTGWQQSALERQIYSIGLDGTNLRQISRGKGWHSASFSKNCRSYIETFSDKNTPPQTRVFDNTGKPQMWLNENRVDEHHPYFPYLKAHITPEFGQIAAEDGQMMDYNLYKPLNMQKGKTYPVITFVYGGPGVQRVGNFWGEDKQLLAEAFAQHGFVVFQLDSRGATGRGKKFEDVLYRSMGHTEVQDQAKGAAFLKALPYVDGDRTGLYGWSYGGYMTLHMLAQTDLYKA</sequence>